<proteinExistence type="inferred from homology"/>
<feature type="signal peptide" evidence="4">
    <location>
        <begin position="1"/>
        <end position="21"/>
    </location>
</feature>
<feature type="domain" description="SAF" evidence="5">
    <location>
        <begin position="106"/>
        <end position="168"/>
    </location>
</feature>
<organism evidence="6 7">
    <name type="scientific">Thauera terpenica 58Eu</name>
    <dbReference type="NCBI Taxonomy" id="1348657"/>
    <lineage>
        <taxon>Bacteria</taxon>
        <taxon>Pseudomonadati</taxon>
        <taxon>Pseudomonadota</taxon>
        <taxon>Betaproteobacteria</taxon>
        <taxon>Rhodocyclales</taxon>
        <taxon>Zoogloeaceae</taxon>
        <taxon>Thauera</taxon>
    </lineage>
</organism>
<evidence type="ECO:0000256" key="1">
    <source>
        <dbReference type="ARBA" id="ARBA00004418"/>
    </source>
</evidence>
<evidence type="ECO:0000313" key="6">
    <source>
        <dbReference type="EMBL" id="EPZ16377.1"/>
    </source>
</evidence>
<feature type="chain" id="PRO_5005146840" description="Flagella basal body P-ring formation protein FlgA" evidence="4">
    <location>
        <begin position="22"/>
        <end position="230"/>
    </location>
</feature>
<dbReference type="EMBL" id="ATJV01000046">
    <property type="protein sequence ID" value="EPZ16377.1"/>
    <property type="molecule type" value="Genomic_DNA"/>
</dbReference>
<dbReference type="Pfam" id="PF17656">
    <property type="entry name" value="ChapFlgA_N"/>
    <property type="match status" value="1"/>
</dbReference>
<dbReference type="PATRIC" id="fig|1348657.5.peg.1220"/>
<dbReference type="CDD" id="cd11614">
    <property type="entry name" value="SAF_CpaB_FlgA_like"/>
    <property type="match status" value="1"/>
</dbReference>
<gene>
    <name evidence="6" type="ORF">M622_13400</name>
</gene>
<dbReference type="eggNOG" id="COG1261">
    <property type="taxonomic scope" value="Bacteria"/>
</dbReference>
<dbReference type="Proteomes" id="UP000015455">
    <property type="component" value="Unassembled WGS sequence"/>
</dbReference>
<evidence type="ECO:0000313" key="7">
    <source>
        <dbReference type="Proteomes" id="UP000015455"/>
    </source>
</evidence>
<dbReference type="OrthoDB" id="8561436at2"/>
<dbReference type="InterPro" id="IPR039246">
    <property type="entry name" value="Flagellar_FlgA"/>
</dbReference>
<dbReference type="GO" id="GO:0042597">
    <property type="term" value="C:periplasmic space"/>
    <property type="evidence" value="ECO:0007669"/>
    <property type="project" value="UniProtKB-SubCell"/>
</dbReference>
<dbReference type="AlphaFoldDB" id="S9ZS75"/>
<evidence type="ECO:0000256" key="2">
    <source>
        <dbReference type="ARBA" id="ARBA00022729"/>
    </source>
</evidence>
<evidence type="ECO:0000259" key="5">
    <source>
        <dbReference type="SMART" id="SM00858"/>
    </source>
</evidence>
<dbReference type="InterPro" id="IPR013974">
    <property type="entry name" value="SAF"/>
</dbReference>
<comment type="caution">
    <text evidence="6">The sequence shown here is derived from an EMBL/GenBank/DDBJ whole genome shotgun (WGS) entry which is preliminary data.</text>
</comment>
<dbReference type="Gene3D" id="2.30.30.760">
    <property type="match status" value="1"/>
</dbReference>
<keyword evidence="7" id="KW-1185">Reference proteome</keyword>
<comment type="similarity">
    <text evidence="4">Belongs to the FlgA family.</text>
</comment>
<name>S9ZS75_9RHOO</name>
<dbReference type="InterPro" id="IPR041231">
    <property type="entry name" value="FlgA_N"/>
</dbReference>
<dbReference type="RefSeq" id="WP_021248652.1">
    <property type="nucleotide sequence ID" value="NZ_ATJV01000046.1"/>
</dbReference>
<dbReference type="PANTHER" id="PTHR36307:SF1">
    <property type="entry name" value="FLAGELLA BASAL BODY P-RING FORMATION PROTEIN FLGA"/>
    <property type="match status" value="1"/>
</dbReference>
<dbReference type="Pfam" id="PF13144">
    <property type="entry name" value="ChapFlgA"/>
    <property type="match status" value="1"/>
</dbReference>
<evidence type="ECO:0000256" key="4">
    <source>
        <dbReference type="RuleBase" id="RU362063"/>
    </source>
</evidence>
<keyword evidence="4" id="KW-1005">Bacterial flagellum biogenesis</keyword>
<comment type="function">
    <text evidence="4">Involved in the assembly process of the P-ring formation. It may associate with FlgF on the rod constituting a structure essential for the P-ring assembly or may act as a modulator protein for the P-ring assembly.</text>
</comment>
<dbReference type="GO" id="GO:0044780">
    <property type="term" value="P:bacterial-type flagellum assembly"/>
    <property type="evidence" value="ECO:0007669"/>
    <property type="project" value="InterPro"/>
</dbReference>
<dbReference type="Gene3D" id="3.90.1210.10">
    <property type="entry name" value="Antifreeze-like/N-acetylneuraminic acid synthase C-terminal domain"/>
    <property type="match status" value="1"/>
</dbReference>
<protein>
    <recommendedName>
        <fullName evidence="4">Flagella basal body P-ring formation protein FlgA</fullName>
    </recommendedName>
</protein>
<reference evidence="6 7" key="1">
    <citation type="submission" date="2013-06" db="EMBL/GenBank/DDBJ databases">
        <title>Draft genome sequence of Thauera terpenica.</title>
        <authorList>
            <person name="Liu B."/>
            <person name="Frostegard A.H."/>
            <person name="Shapleigh J.P."/>
        </authorList>
    </citation>
    <scope>NUCLEOTIDE SEQUENCE [LARGE SCALE GENOMIC DNA]</scope>
    <source>
        <strain evidence="6 7">58Eu</strain>
    </source>
</reference>
<keyword evidence="2 4" id="KW-0732">Signal</keyword>
<evidence type="ECO:0000256" key="3">
    <source>
        <dbReference type="ARBA" id="ARBA00022764"/>
    </source>
</evidence>
<accession>S9ZS75</accession>
<dbReference type="InterPro" id="IPR017585">
    <property type="entry name" value="SAF_FlgA"/>
</dbReference>
<dbReference type="PANTHER" id="PTHR36307">
    <property type="entry name" value="FLAGELLA BASAL BODY P-RING FORMATION PROTEIN FLGA"/>
    <property type="match status" value="1"/>
</dbReference>
<comment type="subcellular location">
    <subcellularLocation>
        <location evidence="1 4">Periplasm</location>
    </subcellularLocation>
</comment>
<dbReference type="NCBIfam" id="TIGR03170">
    <property type="entry name" value="flgA_cterm"/>
    <property type="match status" value="1"/>
</dbReference>
<keyword evidence="3 4" id="KW-0574">Periplasm</keyword>
<sequence>MKSLSSTLTALCIGMSLPAAATAHQPPEAVEGVVREFLERQSQGMPGERRVSLSAFDPANQLPPCAALEPFLPPGTRPWGQLSVGVRCDSPITWTVYVQAQVQVFGPYLVTTRALRSAEVIRESDIEVREGEISALPDNVLTATEQAIGHIMRFAQAAGSPLRAGSVRLPDAVRRGQTVPIVTRGPGFTASAEAQALSNAAPGEGVRIRLGNGQIVHGLVQPDGSVIIDF</sequence>
<dbReference type="SMART" id="SM00858">
    <property type="entry name" value="SAF"/>
    <property type="match status" value="1"/>
</dbReference>
<dbReference type="STRING" id="1348657.M622_13400"/>